<dbReference type="SMART" id="SM00428">
    <property type="entry name" value="H3"/>
    <property type="match status" value="1"/>
</dbReference>
<dbReference type="GO" id="GO:0000786">
    <property type="term" value="C:nucleosome"/>
    <property type="evidence" value="ECO:0007669"/>
    <property type="project" value="InterPro"/>
</dbReference>
<evidence type="ECO:0000313" key="3">
    <source>
        <dbReference type="EMBL" id="VDM96114.1"/>
    </source>
</evidence>
<dbReference type="PROSITE" id="PS00959">
    <property type="entry name" value="HISTONE_H3_2"/>
    <property type="match status" value="1"/>
</dbReference>
<evidence type="ECO:0000256" key="1">
    <source>
        <dbReference type="ARBA" id="ARBA00010343"/>
    </source>
</evidence>
<protein>
    <submittedName>
        <fullName evidence="5">Histone domain-containing protein</fullName>
    </submittedName>
</protein>
<feature type="domain" description="Core Histone H2A/H2B/H3" evidence="2">
    <location>
        <begin position="81"/>
        <end position="119"/>
    </location>
</feature>
<dbReference type="OrthoDB" id="4025405at2759"/>
<keyword evidence="4" id="KW-1185">Reference proteome</keyword>
<gene>
    <name evidence="3" type="ORF">TCLT_LOCUS936</name>
</gene>
<reference evidence="5" key="1">
    <citation type="submission" date="2017-02" db="UniProtKB">
        <authorList>
            <consortium name="WormBaseParasite"/>
        </authorList>
    </citation>
    <scope>IDENTIFICATION</scope>
</reference>
<dbReference type="InterPro" id="IPR007125">
    <property type="entry name" value="H2A/H2B/H3"/>
</dbReference>
<proteinExistence type="inferred from homology"/>
<dbReference type="Pfam" id="PF00125">
    <property type="entry name" value="Histone"/>
    <property type="match status" value="1"/>
</dbReference>
<accession>A0A0N5CLF1</accession>
<dbReference type="Proteomes" id="UP000276776">
    <property type="component" value="Unassembled WGS sequence"/>
</dbReference>
<dbReference type="GO" id="GO:0030527">
    <property type="term" value="F:structural constituent of chromatin"/>
    <property type="evidence" value="ECO:0007669"/>
    <property type="project" value="InterPro"/>
</dbReference>
<comment type="similarity">
    <text evidence="1">Belongs to the histone H3 family.</text>
</comment>
<organism evidence="5">
    <name type="scientific">Thelazia callipaeda</name>
    <name type="common">Oriental eyeworm</name>
    <name type="synonym">Parasitic nematode</name>
    <dbReference type="NCBI Taxonomy" id="103827"/>
    <lineage>
        <taxon>Eukaryota</taxon>
        <taxon>Metazoa</taxon>
        <taxon>Ecdysozoa</taxon>
        <taxon>Nematoda</taxon>
        <taxon>Chromadorea</taxon>
        <taxon>Rhabditida</taxon>
        <taxon>Spirurina</taxon>
        <taxon>Spiruromorpha</taxon>
        <taxon>Thelazioidea</taxon>
        <taxon>Thelaziidae</taxon>
        <taxon>Thelazia</taxon>
    </lineage>
</organism>
<dbReference type="InterPro" id="IPR009072">
    <property type="entry name" value="Histone-fold"/>
</dbReference>
<dbReference type="OMA" id="IPRAPFQ"/>
<dbReference type="EMBL" id="UYYF01000091">
    <property type="protein sequence ID" value="VDM96114.1"/>
    <property type="molecule type" value="Genomic_DNA"/>
</dbReference>
<dbReference type="CDD" id="cd22911">
    <property type="entry name" value="HFD_H3"/>
    <property type="match status" value="1"/>
</dbReference>
<dbReference type="InterPro" id="IPR000164">
    <property type="entry name" value="Histone_H3/CENP-A"/>
</dbReference>
<evidence type="ECO:0000313" key="4">
    <source>
        <dbReference type="Proteomes" id="UP000276776"/>
    </source>
</evidence>
<name>A0A0N5CLF1_THECL</name>
<dbReference type="GO" id="GO:0046982">
    <property type="term" value="F:protein heterodimerization activity"/>
    <property type="evidence" value="ECO:0007669"/>
    <property type="project" value="InterPro"/>
</dbReference>
<dbReference type="PANTHER" id="PTHR11426">
    <property type="entry name" value="HISTONE H3"/>
    <property type="match status" value="1"/>
</dbReference>
<dbReference type="STRING" id="103827.A0A0N5CLF1"/>
<evidence type="ECO:0000313" key="5">
    <source>
        <dbReference type="WBParaSite" id="TCLT_0000093501-mRNA-1"/>
    </source>
</evidence>
<dbReference type="WBParaSite" id="TCLT_0000093501-mRNA-1">
    <property type="protein sequence ID" value="TCLT_0000093501-mRNA-1"/>
    <property type="gene ID" value="TCLT_0000093501"/>
</dbReference>
<evidence type="ECO:0000259" key="2">
    <source>
        <dbReference type="Pfam" id="PF00125"/>
    </source>
</evidence>
<sequence length="128" mass="14833">MVRTKQTAKKSLPPSERLTRLRAKRDLISDNKHKMHRIAGGIVAKRRYKPGMRALKEIRHLQRTTNLLIARAPFQRLVREIAEAAEVYLTCLFEDANLAAIHGKRVTVFPKDIQFVRRLRGETVRYGC</sequence>
<reference evidence="3 4" key="2">
    <citation type="submission" date="2018-11" db="EMBL/GenBank/DDBJ databases">
        <authorList>
            <consortium name="Pathogen Informatics"/>
        </authorList>
    </citation>
    <scope>NUCLEOTIDE SEQUENCE [LARGE SCALE GENOMIC DNA]</scope>
</reference>
<dbReference type="PRINTS" id="PR00622">
    <property type="entry name" value="HISTONEH3"/>
</dbReference>
<dbReference type="Gene3D" id="1.10.20.10">
    <property type="entry name" value="Histone, subunit A"/>
    <property type="match status" value="1"/>
</dbReference>
<dbReference type="GO" id="GO:0003677">
    <property type="term" value="F:DNA binding"/>
    <property type="evidence" value="ECO:0007669"/>
    <property type="project" value="InterPro"/>
</dbReference>
<dbReference type="AlphaFoldDB" id="A0A0N5CLF1"/>
<dbReference type="SUPFAM" id="SSF47113">
    <property type="entry name" value="Histone-fold"/>
    <property type="match status" value="1"/>
</dbReference>